<name>A0ABW8C0N3_9ACTN</name>
<evidence type="ECO:0000313" key="4">
    <source>
        <dbReference type="EMBL" id="MFI9099988.1"/>
    </source>
</evidence>
<dbReference type="PROSITE" id="PS51186">
    <property type="entry name" value="GNAT"/>
    <property type="match status" value="1"/>
</dbReference>
<accession>A0ABW8C0N3</accession>
<keyword evidence="5" id="KW-1185">Reference proteome</keyword>
<dbReference type="Proteomes" id="UP001614394">
    <property type="component" value="Unassembled WGS sequence"/>
</dbReference>
<evidence type="ECO:0000256" key="2">
    <source>
        <dbReference type="ARBA" id="ARBA00023315"/>
    </source>
</evidence>
<proteinExistence type="predicted"/>
<evidence type="ECO:0000313" key="5">
    <source>
        <dbReference type="Proteomes" id="UP001614394"/>
    </source>
</evidence>
<dbReference type="PANTHER" id="PTHR43877:SF2">
    <property type="entry name" value="AMINOALKYLPHOSPHONATE N-ACETYLTRANSFERASE-RELATED"/>
    <property type="match status" value="1"/>
</dbReference>
<keyword evidence="2 4" id="KW-0012">Acyltransferase</keyword>
<dbReference type="EC" id="2.3.-.-" evidence="4"/>
<feature type="domain" description="N-acetyltransferase" evidence="3">
    <location>
        <begin position="6"/>
        <end position="172"/>
    </location>
</feature>
<dbReference type="RefSeq" id="WP_399644666.1">
    <property type="nucleotide sequence ID" value="NZ_JBITYG010000001.1"/>
</dbReference>
<dbReference type="CDD" id="cd04301">
    <property type="entry name" value="NAT_SF"/>
    <property type="match status" value="1"/>
</dbReference>
<dbReference type="InterPro" id="IPR000182">
    <property type="entry name" value="GNAT_dom"/>
</dbReference>
<dbReference type="Gene3D" id="3.40.630.30">
    <property type="match status" value="1"/>
</dbReference>
<dbReference type="Pfam" id="PF00583">
    <property type="entry name" value="Acetyltransf_1"/>
    <property type="match status" value="1"/>
</dbReference>
<evidence type="ECO:0000259" key="3">
    <source>
        <dbReference type="PROSITE" id="PS51186"/>
    </source>
</evidence>
<dbReference type="SUPFAM" id="SSF55729">
    <property type="entry name" value="Acyl-CoA N-acyltransferases (Nat)"/>
    <property type="match status" value="1"/>
</dbReference>
<protein>
    <submittedName>
        <fullName evidence="4">GNAT family N-acetyltransferase</fullName>
        <ecNumber evidence="4">2.3.-.-</ecNumber>
    </submittedName>
</protein>
<organism evidence="4 5">
    <name type="scientific">Streptomyces fildesensis</name>
    <dbReference type="NCBI Taxonomy" id="375757"/>
    <lineage>
        <taxon>Bacteria</taxon>
        <taxon>Bacillati</taxon>
        <taxon>Actinomycetota</taxon>
        <taxon>Actinomycetes</taxon>
        <taxon>Kitasatosporales</taxon>
        <taxon>Streptomycetaceae</taxon>
        <taxon>Streptomyces</taxon>
    </lineage>
</organism>
<evidence type="ECO:0000256" key="1">
    <source>
        <dbReference type="ARBA" id="ARBA00022679"/>
    </source>
</evidence>
<gene>
    <name evidence="4" type="ORF">ACIGXA_05655</name>
</gene>
<reference evidence="4 5" key="1">
    <citation type="submission" date="2024-10" db="EMBL/GenBank/DDBJ databases">
        <title>The Natural Products Discovery Center: Release of the First 8490 Sequenced Strains for Exploring Actinobacteria Biosynthetic Diversity.</title>
        <authorList>
            <person name="Kalkreuter E."/>
            <person name="Kautsar S.A."/>
            <person name="Yang D."/>
            <person name="Bader C.D."/>
            <person name="Teijaro C.N."/>
            <person name="Fluegel L."/>
            <person name="Davis C.M."/>
            <person name="Simpson J.R."/>
            <person name="Lauterbach L."/>
            <person name="Steele A.D."/>
            <person name="Gui C."/>
            <person name="Meng S."/>
            <person name="Li G."/>
            <person name="Viehrig K."/>
            <person name="Ye F."/>
            <person name="Su P."/>
            <person name="Kiefer A.F."/>
            <person name="Nichols A."/>
            <person name="Cepeda A.J."/>
            <person name="Yan W."/>
            <person name="Fan B."/>
            <person name="Jiang Y."/>
            <person name="Adhikari A."/>
            <person name="Zheng C.-J."/>
            <person name="Schuster L."/>
            <person name="Cowan T.M."/>
            <person name="Smanski M.J."/>
            <person name="Chevrette M.G."/>
            <person name="De Carvalho L.P.S."/>
            <person name="Shen B."/>
        </authorList>
    </citation>
    <scope>NUCLEOTIDE SEQUENCE [LARGE SCALE GENOMIC DNA]</scope>
    <source>
        <strain evidence="4 5">NPDC053399</strain>
    </source>
</reference>
<dbReference type="GO" id="GO:0016746">
    <property type="term" value="F:acyltransferase activity"/>
    <property type="evidence" value="ECO:0007669"/>
    <property type="project" value="UniProtKB-KW"/>
</dbReference>
<dbReference type="PANTHER" id="PTHR43877">
    <property type="entry name" value="AMINOALKYLPHOSPHONATE N-ACETYLTRANSFERASE-RELATED-RELATED"/>
    <property type="match status" value="1"/>
</dbReference>
<dbReference type="EMBL" id="JBITYG010000001">
    <property type="protein sequence ID" value="MFI9099988.1"/>
    <property type="molecule type" value="Genomic_DNA"/>
</dbReference>
<comment type="caution">
    <text evidence="4">The sequence shown here is derived from an EMBL/GenBank/DDBJ whole genome shotgun (WGS) entry which is preliminary data.</text>
</comment>
<dbReference type="InterPro" id="IPR050832">
    <property type="entry name" value="Bact_Acetyltransf"/>
</dbReference>
<keyword evidence="1 4" id="KW-0808">Transferase</keyword>
<dbReference type="InterPro" id="IPR016181">
    <property type="entry name" value="Acyl_CoA_acyltransferase"/>
</dbReference>
<sequence length="172" mass="18631">MTLTFARDPELSTGLREEILRIWTDASNAGGAVGFVPPVTAEDVRPVADGQFEAVGAGTQRLLVAYEDGRAVGTVFLKLNTHRLMRHWCTLVTVMVDPVLQGGGRGRLMLAEAVDFARDLGFDALRLGVRGGTGVDAFYAACGFKEVGRVPDAIRVAADDFRDDITMWLPLH</sequence>